<dbReference type="Gene3D" id="1.25.40.20">
    <property type="entry name" value="Ankyrin repeat-containing domain"/>
    <property type="match status" value="2"/>
</dbReference>
<evidence type="ECO:0000313" key="6">
    <source>
        <dbReference type="Proteomes" id="UP000186817"/>
    </source>
</evidence>
<dbReference type="OrthoDB" id="285735at2759"/>
<evidence type="ECO:0000256" key="3">
    <source>
        <dbReference type="PROSITE-ProRule" id="PRU00023"/>
    </source>
</evidence>
<accession>A0A1Q9F717</accession>
<dbReference type="PANTHER" id="PTHR24201:SF15">
    <property type="entry name" value="ANKYRIN REPEAT DOMAIN-CONTAINING PROTEIN 66"/>
    <property type="match status" value="1"/>
</dbReference>
<proteinExistence type="predicted"/>
<feature type="repeat" description="ANK" evidence="3">
    <location>
        <begin position="229"/>
        <end position="261"/>
    </location>
</feature>
<sequence>MEVPAYWTLIGLSSLGVGPQGANNGGDLKPCAVQRREEQGGVGGLEADCPERESTTRSQEMDDDGLVLYAVFEEDEAELRAAHAEGVALQAADARGWTPVLHAAFAGKVQSLRILIELLGLAALDARTPDGSSATHLAATEGHAECLEALAALGGDLKAPDSSGWTAVHAAAAAGQIRSCEVLSGLGLDLSCKTPEGWTPAHCAAMSGASASMRTLRDLGAKLDEVDLEGETPAHKAAAAGHEECLRELYQLGAPLNAVDQNGRTPAHFAAADGELACLRCLHELGVRLDTEDAMGESPLDKADIEEQAECVQFLQDLLNLERVPNCFNYGMSDGWLKVEREVEFEPPEDCPD</sequence>
<feature type="repeat" description="ANK" evidence="3">
    <location>
        <begin position="262"/>
        <end position="294"/>
    </location>
</feature>
<feature type="repeat" description="ANK" evidence="3">
    <location>
        <begin position="196"/>
        <end position="228"/>
    </location>
</feature>
<dbReference type="Proteomes" id="UP000186817">
    <property type="component" value="Unassembled WGS sequence"/>
</dbReference>
<dbReference type="InterPro" id="IPR050776">
    <property type="entry name" value="Ank_Repeat/CDKN_Inhibitor"/>
</dbReference>
<dbReference type="SUPFAM" id="SSF48403">
    <property type="entry name" value="Ankyrin repeat"/>
    <property type="match status" value="1"/>
</dbReference>
<protein>
    <submittedName>
        <fullName evidence="5">Ankyrin repeat, PH and SEC7 domain containing protein secG</fullName>
    </submittedName>
</protein>
<dbReference type="InterPro" id="IPR002110">
    <property type="entry name" value="Ankyrin_rpt"/>
</dbReference>
<feature type="region of interest" description="Disordered" evidence="4">
    <location>
        <begin position="39"/>
        <end position="60"/>
    </location>
</feature>
<reference evidence="5 6" key="1">
    <citation type="submission" date="2016-02" db="EMBL/GenBank/DDBJ databases">
        <title>Genome analysis of coral dinoflagellate symbionts highlights evolutionary adaptations to a symbiotic lifestyle.</title>
        <authorList>
            <person name="Aranda M."/>
            <person name="Li Y."/>
            <person name="Liew Y.J."/>
            <person name="Baumgarten S."/>
            <person name="Simakov O."/>
            <person name="Wilson M."/>
            <person name="Piel J."/>
            <person name="Ashoor H."/>
            <person name="Bougouffa S."/>
            <person name="Bajic V.B."/>
            <person name="Ryu T."/>
            <person name="Ravasi T."/>
            <person name="Bayer T."/>
            <person name="Micklem G."/>
            <person name="Kim H."/>
            <person name="Bhak J."/>
            <person name="Lajeunesse T.C."/>
            <person name="Voolstra C.R."/>
        </authorList>
    </citation>
    <scope>NUCLEOTIDE SEQUENCE [LARGE SCALE GENOMIC DNA]</scope>
    <source>
        <strain evidence="5 6">CCMP2467</strain>
    </source>
</reference>
<evidence type="ECO:0000256" key="4">
    <source>
        <dbReference type="SAM" id="MobiDB-lite"/>
    </source>
</evidence>
<dbReference type="OMA" id="CPEREST"/>
<keyword evidence="2 3" id="KW-0040">ANK repeat</keyword>
<organism evidence="5 6">
    <name type="scientific">Symbiodinium microadriaticum</name>
    <name type="common">Dinoflagellate</name>
    <name type="synonym">Zooxanthella microadriatica</name>
    <dbReference type="NCBI Taxonomy" id="2951"/>
    <lineage>
        <taxon>Eukaryota</taxon>
        <taxon>Sar</taxon>
        <taxon>Alveolata</taxon>
        <taxon>Dinophyceae</taxon>
        <taxon>Suessiales</taxon>
        <taxon>Symbiodiniaceae</taxon>
        <taxon>Symbiodinium</taxon>
    </lineage>
</organism>
<dbReference type="PANTHER" id="PTHR24201">
    <property type="entry name" value="ANK_REP_REGION DOMAIN-CONTAINING PROTEIN"/>
    <property type="match status" value="1"/>
</dbReference>
<dbReference type="SMART" id="SM00248">
    <property type="entry name" value="ANK"/>
    <property type="match status" value="6"/>
</dbReference>
<feature type="repeat" description="ANK" evidence="3">
    <location>
        <begin position="130"/>
        <end position="162"/>
    </location>
</feature>
<evidence type="ECO:0000256" key="2">
    <source>
        <dbReference type="ARBA" id="ARBA00023043"/>
    </source>
</evidence>
<evidence type="ECO:0000313" key="5">
    <source>
        <dbReference type="EMBL" id="OLQ15488.1"/>
    </source>
</evidence>
<keyword evidence="6" id="KW-1185">Reference proteome</keyword>
<evidence type="ECO:0000256" key="1">
    <source>
        <dbReference type="ARBA" id="ARBA00022737"/>
    </source>
</evidence>
<gene>
    <name evidence="5" type="primary">secG</name>
    <name evidence="5" type="ORF">AK812_SmicGene170</name>
</gene>
<comment type="caution">
    <text evidence="5">The sequence shown here is derived from an EMBL/GenBank/DDBJ whole genome shotgun (WGS) entry which is preliminary data.</text>
</comment>
<dbReference type="PROSITE" id="PS50088">
    <property type="entry name" value="ANK_REPEAT"/>
    <property type="match status" value="4"/>
</dbReference>
<dbReference type="Pfam" id="PF12796">
    <property type="entry name" value="Ank_2"/>
    <property type="match status" value="1"/>
</dbReference>
<keyword evidence="1" id="KW-0677">Repeat</keyword>
<dbReference type="InterPro" id="IPR036770">
    <property type="entry name" value="Ankyrin_rpt-contain_sf"/>
</dbReference>
<dbReference type="AlphaFoldDB" id="A0A1Q9F717"/>
<name>A0A1Q9F717_SYMMI</name>
<dbReference type="Pfam" id="PF13637">
    <property type="entry name" value="Ank_4"/>
    <property type="match status" value="1"/>
</dbReference>
<dbReference type="EMBL" id="LSRX01000002">
    <property type="protein sequence ID" value="OLQ15488.1"/>
    <property type="molecule type" value="Genomic_DNA"/>
</dbReference>
<dbReference type="PROSITE" id="PS50297">
    <property type="entry name" value="ANK_REP_REGION"/>
    <property type="match status" value="3"/>
</dbReference>